<dbReference type="AlphaFoldDB" id="A0A645CML2"/>
<organism evidence="1">
    <name type="scientific">bioreactor metagenome</name>
    <dbReference type="NCBI Taxonomy" id="1076179"/>
    <lineage>
        <taxon>unclassified sequences</taxon>
        <taxon>metagenomes</taxon>
        <taxon>ecological metagenomes</taxon>
    </lineage>
</organism>
<reference evidence="1" key="1">
    <citation type="submission" date="2019-08" db="EMBL/GenBank/DDBJ databases">
        <authorList>
            <person name="Kucharzyk K."/>
            <person name="Murdoch R.W."/>
            <person name="Higgins S."/>
            <person name="Loffler F."/>
        </authorList>
    </citation>
    <scope>NUCLEOTIDE SEQUENCE</scope>
</reference>
<dbReference type="EMBL" id="VSSQ01028541">
    <property type="protein sequence ID" value="MPM78290.1"/>
    <property type="molecule type" value="Genomic_DNA"/>
</dbReference>
<comment type="caution">
    <text evidence="1">The sequence shown here is derived from an EMBL/GenBank/DDBJ whole genome shotgun (WGS) entry which is preliminary data.</text>
</comment>
<protein>
    <submittedName>
        <fullName evidence="1">Uncharacterized protein</fullName>
    </submittedName>
</protein>
<evidence type="ECO:0000313" key="1">
    <source>
        <dbReference type="EMBL" id="MPM78290.1"/>
    </source>
</evidence>
<name>A0A645CML2_9ZZZZ</name>
<accession>A0A645CML2</accession>
<sequence length="69" mass="7763">MIDYAKLKGEINSEVDTLALSMMLQSLNKTVNEYILNKYGGTNHINFSEDTNELVDSLLNIIFNGIKPI</sequence>
<proteinExistence type="predicted"/>
<gene>
    <name evidence="1" type="ORF">SDC9_125301</name>
</gene>